<evidence type="ECO:0000313" key="2">
    <source>
        <dbReference type="Proteomes" id="UP000308600"/>
    </source>
</evidence>
<sequence>GFNLTEAELSTLRLFAYKTEFHLTDDAFEGLKNVFPNTPMESWKETRSAAGTLSFLKPVFYDCCINSCCCFVGVYADAEECPYCHQTRYRSAGTNTASNSNNRKPRKRFAYVPVIPRLLALFRNKAMIESLSYRTKFHSTDDSDIEDIFSGTHYHQLQEEYVTIGEEQLGHKFFAGSRDLALGLSTDGFAPFRRRKKT</sequence>
<name>A0ACD3A9S2_9AGAR</name>
<feature type="non-terminal residue" evidence="1">
    <location>
        <position position="1"/>
    </location>
</feature>
<feature type="non-terminal residue" evidence="1">
    <location>
        <position position="198"/>
    </location>
</feature>
<proteinExistence type="predicted"/>
<reference evidence="1 2" key="1">
    <citation type="journal article" date="2019" name="Nat. Ecol. Evol.">
        <title>Megaphylogeny resolves global patterns of mushroom evolution.</title>
        <authorList>
            <person name="Varga T."/>
            <person name="Krizsan K."/>
            <person name="Foldi C."/>
            <person name="Dima B."/>
            <person name="Sanchez-Garcia M."/>
            <person name="Sanchez-Ramirez S."/>
            <person name="Szollosi G.J."/>
            <person name="Szarkandi J.G."/>
            <person name="Papp V."/>
            <person name="Albert L."/>
            <person name="Andreopoulos W."/>
            <person name="Angelini C."/>
            <person name="Antonin V."/>
            <person name="Barry K.W."/>
            <person name="Bougher N.L."/>
            <person name="Buchanan P."/>
            <person name="Buyck B."/>
            <person name="Bense V."/>
            <person name="Catcheside P."/>
            <person name="Chovatia M."/>
            <person name="Cooper J."/>
            <person name="Damon W."/>
            <person name="Desjardin D."/>
            <person name="Finy P."/>
            <person name="Geml J."/>
            <person name="Haridas S."/>
            <person name="Hughes K."/>
            <person name="Justo A."/>
            <person name="Karasinski D."/>
            <person name="Kautmanova I."/>
            <person name="Kiss B."/>
            <person name="Kocsube S."/>
            <person name="Kotiranta H."/>
            <person name="LaButti K.M."/>
            <person name="Lechner B.E."/>
            <person name="Liimatainen K."/>
            <person name="Lipzen A."/>
            <person name="Lukacs Z."/>
            <person name="Mihaltcheva S."/>
            <person name="Morgado L.N."/>
            <person name="Niskanen T."/>
            <person name="Noordeloos M.E."/>
            <person name="Ohm R.A."/>
            <person name="Ortiz-Santana B."/>
            <person name="Ovrebo C."/>
            <person name="Racz N."/>
            <person name="Riley R."/>
            <person name="Savchenko A."/>
            <person name="Shiryaev A."/>
            <person name="Soop K."/>
            <person name="Spirin V."/>
            <person name="Szebenyi C."/>
            <person name="Tomsovsky M."/>
            <person name="Tulloss R.E."/>
            <person name="Uehling J."/>
            <person name="Grigoriev I.V."/>
            <person name="Vagvolgyi C."/>
            <person name="Papp T."/>
            <person name="Martin F.M."/>
            <person name="Miettinen O."/>
            <person name="Hibbett D.S."/>
            <person name="Nagy L.G."/>
        </authorList>
    </citation>
    <scope>NUCLEOTIDE SEQUENCE [LARGE SCALE GENOMIC DNA]</scope>
    <source>
        <strain evidence="1 2">NL-1719</strain>
    </source>
</reference>
<keyword evidence="2" id="KW-1185">Reference proteome</keyword>
<gene>
    <name evidence="1" type="ORF">BDN72DRAFT_750088</name>
</gene>
<dbReference type="Proteomes" id="UP000308600">
    <property type="component" value="Unassembled WGS sequence"/>
</dbReference>
<accession>A0ACD3A9S2</accession>
<dbReference type="EMBL" id="ML208593">
    <property type="protein sequence ID" value="TFK62276.1"/>
    <property type="molecule type" value="Genomic_DNA"/>
</dbReference>
<protein>
    <submittedName>
        <fullName evidence="1">Uncharacterized protein</fullName>
    </submittedName>
</protein>
<evidence type="ECO:0000313" key="1">
    <source>
        <dbReference type="EMBL" id="TFK62276.1"/>
    </source>
</evidence>
<organism evidence="1 2">
    <name type="scientific">Pluteus cervinus</name>
    <dbReference type="NCBI Taxonomy" id="181527"/>
    <lineage>
        <taxon>Eukaryota</taxon>
        <taxon>Fungi</taxon>
        <taxon>Dikarya</taxon>
        <taxon>Basidiomycota</taxon>
        <taxon>Agaricomycotina</taxon>
        <taxon>Agaricomycetes</taxon>
        <taxon>Agaricomycetidae</taxon>
        <taxon>Agaricales</taxon>
        <taxon>Pluteineae</taxon>
        <taxon>Pluteaceae</taxon>
        <taxon>Pluteus</taxon>
    </lineage>
</organism>